<dbReference type="Pfam" id="PF13591">
    <property type="entry name" value="MerR_2"/>
    <property type="match status" value="1"/>
</dbReference>
<dbReference type="EMBL" id="SHNO01000001">
    <property type="protein sequence ID" value="MCX2976255.1"/>
    <property type="molecule type" value="Genomic_DNA"/>
</dbReference>
<protein>
    <submittedName>
        <fullName evidence="1">Chaperone modulatory protein CbpM</fullName>
    </submittedName>
</protein>
<dbReference type="Proteomes" id="UP001143304">
    <property type="component" value="Unassembled WGS sequence"/>
</dbReference>
<evidence type="ECO:0000313" key="1">
    <source>
        <dbReference type="EMBL" id="MCX2976255.1"/>
    </source>
</evidence>
<sequence>MSMTVVEVCQCARLPLDTLVEIVDTGIVEPTGSRPQEWLFDSQMVVVIQKAHRLQRDLETDWNGVALALGLLDELRSVRAENDRLRRLMVIAE</sequence>
<name>A0ABT3T1X7_9GAMM</name>
<keyword evidence="2" id="KW-1185">Reference proteome</keyword>
<organism evidence="1 2">
    <name type="scientific">Candidatus Marimicrobium litorale</name>
    <dbReference type="NCBI Taxonomy" id="2518991"/>
    <lineage>
        <taxon>Bacteria</taxon>
        <taxon>Pseudomonadati</taxon>
        <taxon>Pseudomonadota</taxon>
        <taxon>Gammaproteobacteria</taxon>
        <taxon>Cellvibrionales</taxon>
        <taxon>Halieaceae</taxon>
        <taxon>Marimicrobium</taxon>
    </lineage>
</organism>
<evidence type="ECO:0000313" key="2">
    <source>
        <dbReference type="Proteomes" id="UP001143304"/>
    </source>
</evidence>
<gene>
    <name evidence="1" type="ORF">EYC82_02650</name>
</gene>
<proteinExistence type="predicted"/>
<dbReference type="Gene3D" id="1.10.1660.10">
    <property type="match status" value="1"/>
</dbReference>
<comment type="caution">
    <text evidence="1">The sequence shown here is derived from an EMBL/GenBank/DDBJ whole genome shotgun (WGS) entry which is preliminary data.</text>
</comment>
<reference evidence="1" key="1">
    <citation type="submission" date="2019-02" db="EMBL/GenBank/DDBJ databases">
        <authorList>
            <person name="Li S.-H."/>
        </authorList>
    </citation>
    <scope>NUCLEOTIDE SEQUENCE</scope>
    <source>
        <strain evidence="1">IMCC11814</strain>
    </source>
</reference>
<accession>A0ABT3T1X7</accession>